<dbReference type="CDD" id="cd01948">
    <property type="entry name" value="EAL"/>
    <property type="match status" value="1"/>
</dbReference>
<dbReference type="Pfam" id="PF00990">
    <property type="entry name" value="GGDEF"/>
    <property type="match status" value="1"/>
</dbReference>
<dbReference type="InterPro" id="IPR001633">
    <property type="entry name" value="EAL_dom"/>
</dbReference>
<dbReference type="InterPro" id="IPR050706">
    <property type="entry name" value="Cyclic-di-GMP_PDE-like"/>
</dbReference>
<keyword evidence="6" id="KW-1185">Reference proteome</keyword>
<dbReference type="PANTHER" id="PTHR33121:SF76">
    <property type="entry name" value="SIGNALING PROTEIN"/>
    <property type="match status" value="1"/>
</dbReference>
<dbReference type="InterPro" id="IPR000644">
    <property type="entry name" value="CBS_dom"/>
</dbReference>
<dbReference type="OrthoDB" id="1673646at2"/>
<dbReference type="EMBL" id="WMEX01000008">
    <property type="protein sequence ID" value="MYL27810.1"/>
    <property type="molecule type" value="Genomic_DNA"/>
</dbReference>
<dbReference type="Pfam" id="PF00571">
    <property type="entry name" value="CBS"/>
    <property type="match status" value="1"/>
</dbReference>
<reference evidence="5 6" key="1">
    <citation type="submission" date="2019-11" db="EMBL/GenBank/DDBJ databases">
        <title>Genome sequences of 17 halophilic strains isolated from different environments.</title>
        <authorList>
            <person name="Furrow R.E."/>
        </authorList>
    </citation>
    <scope>NUCLEOTIDE SEQUENCE [LARGE SCALE GENOMIC DNA]</scope>
    <source>
        <strain evidence="5 6">22507_15_FS</strain>
    </source>
</reference>
<dbReference type="SUPFAM" id="SSF141868">
    <property type="entry name" value="EAL domain-like"/>
    <property type="match status" value="1"/>
</dbReference>
<feature type="domain" description="CBS" evidence="4">
    <location>
        <begin position="267"/>
        <end position="326"/>
    </location>
</feature>
<dbReference type="InterPro" id="IPR043128">
    <property type="entry name" value="Rev_trsase/Diguanyl_cyclase"/>
</dbReference>
<evidence type="ECO:0000259" key="3">
    <source>
        <dbReference type="PROSITE" id="PS50887"/>
    </source>
</evidence>
<dbReference type="SUPFAM" id="SSF54631">
    <property type="entry name" value="CBS-domain pair"/>
    <property type="match status" value="1"/>
</dbReference>
<dbReference type="CDD" id="cd01949">
    <property type="entry name" value="GGDEF"/>
    <property type="match status" value="1"/>
</dbReference>
<accession>A0A9X4YEU4</accession>
<dbReference type="RefSeq" id="WP_160899373.1">
    <property type="nucleotide sequence ID" value="NZ_WMEX01000008.1"/>
</dbReference>
<evidence type="ECO:0000256" key="1">
    <source>
        <dbReference type="PROSITE-ProRule" id="PRU00703"/>
    </source>
</evidence>
<organism evidence="5 6">
    <name type="scientific">Vreelandella halophila</name>
    <dbReference type="NCBI Taxonomy" id="86177"/>
    <lineage>
        <taxon>Bacteria</taxon>
        <taxon>Pseudomonadati</taxon>
        <taxon>Pseudomonadota</taxon>
        <taxon>Gammaproteobacteria</taxon>
        <taxon>Oceanospirillales</taxon>
        <taxon>Halomonadaceae</taxon>
        <taxon>Vreelandella</taxon>
    </lineage>
</organism>
<feature type="domain" description="GGDEF" evidence="3">
    <location>
        <begin position="424"/>
        <end position="579"/>
    </location>
</feature>
<name>A0A9X4YEU4_9GAMM</name>
<evidence type="ECO:0000259" key="2">
    <source>
        <dbReference type="PROSITE" id="PS50883"/>
    </source>
</evidence>
<protein>
    <submittedName>
        <fullName evidence="5">EAL domain-containing protein</fullName>
    </submittedName>
</protein>
<feature type="domain" description="EAL" evidence="2">
    <location>
        <begin position="3"/>
        <end position="253"/>
    </location>
</feature>
<sequence>MGFEQLEQELENLLGQGGIQTLFQPIVDAREALVEGYEALSRGPSDSPLHPASVLFETAERCGRTLELENLCLRTTRASWTSTRRTQKLFVNVSPDNLLPGAYEHRLLEALLEDGAIAPGQVVVELSERYPALDMEELKRSLTWLKQSGFQVAIDDLGAGYSGLKLWSEVEPDYVKIDRHFVRDIHEDLVKREFVRSVMQLSSRLNCRVVAEGVERNGELELLRDLGVRYIQGFLFGRPRSVANANLEPLKAVSRMPENGTVSAASLVHHPPTLHGDNTLEEAWTMLQAQAGVFALPVLDDDGRALGLIHKWQILEAFGSTFGRSLNEKKPVKQMMKSDALLFEHDQPLEELSRRLTEDEDDYLRQHFLVTRDGFYEGMGATRALLRRMTEQRIEKARYANPLTLLPGNVPIHEEIESRLAEGAPFLMIYFDINAFKPLNDHLGFRTGDRLIVLLGRLLQQYFGKEGDMVGHLGGDDFIVFCDDIDHTVCSSTAVMDTFNAESRSVYRDEDRFRGFVRAEDRGGRVCNWPLATLAAGVIRVSPESVMDTEEVVHRAAEAKKASKPAEWCDTTPELCQVS</sequence>
<evidence type="ECO:0000259" key="4">
    <source>
        <dbReference type="PROSITE" id="PS51371"/>
    </source>
</evidence>
<dbReference type="PROSITE" id="PS50887">
    <property type="entry name" value="GGDEF"/>
    <property type="match status" value="1"/>
</dbReference>
<dbReference type="Proteomes" id="UP000460751">
    <property type="component" value="Unassembled WGS sequence"/>
</dbReference>
<dbReference type="InterPro" id="IPR029787">
    <property type="entry name" value="Nucleotide_cyclase"/>
</dbReference>
<evidence type="ECO:0000313" key="6">
    <source>
        <dbReference type="Proteomes" id="UP000460751"/>
    </source>
</evidence>
<dbReference type="PANTHER" id="PTHR33121">
    <property type="entry name" value="CYCLIC DI-GMP PHOSPHODIESTERASE PDEF"/>
    <property type="match status" value="1"/>
</dbReference>
<dbReference type="Gene3D" id="3.10.580.10">
    <property type="entry name" value="CBS-domain"/>
    <property type="match status" value="1"/>
</dbReference>
<dbReference type="SMART" id="SM00267">
    <property type="entry name" value="GGDEF"/>
    <property type="match status" value="1"/>
</dbReference>
<dbReference type="Pfam" id="PF00563">
    <property type="entry name" value="EAL"/>
    <property type="match status" value="1"/>
</dbReference>
<dbReference type="SMART" id="SM00052">
    <property type="entry name" value="EAL"/>
    <property type="match status" value="1"/>
</dbReference>
<dbReference type="InterPro" id="IPR035919">
    <property type="entry name" value="EAL_sf"/>
</dbReference>
<dbReference type="PROSITE" id="PS51371">
    <property type="entry name" value="CBS"/>
    <property type="match status" value="1"/>
</dbReference>
<dbReference type="NCBIfam" id="TIGR00254">
    <property type="entry name" value="GGDEF"/>
    <property type="match status" value="1"/>
</dbReference>
<dbReference type="InterPro" id="IPR046342">
    <property type="entry name" value="CBS_dom_sf"/>
</dbReference>
<dbReference type="InterPro" id="IPR000160">
    <property type="entry name" value="GGDEF_dom"/>
</dbReference>
<keyword evidence="1" id="KW-0129">CBS domain</keyword>
<gene>
    <name evidence="5" type="ORF">GLW01_13530</name>
</gene>
<evidence type="ECO:0000313" key="5">
    <source>
        <dbReference type="EMBL" id="MYL27810.1"/>
    </source>
</evidence>
<comment type="caution">
    <text evidence="5">The sequence shown here is derived from an EMBL/GenBank/DDBJ whole genome shotgun (WGS) entry which is preliminary data.</text>
</comment>
<proteinExistence type="predicted"/>
<dbReference type="AlphaFoldDB" id="A0A9X4YEU4"/>
<dbReference type="GO" id="GO:0071111">
    <property type="term" value="F:cyclic-guanylate-specific phosphodiesterase activity"/>
    <property type="evidence" value="ECO:0007669"/>
    <property type="project" value="InterPro"/>
</dbReference>
<dbReference type="Gene3D" id="3.20.20.450">
    <property type="entry name" value="EAL domain"/>
    <property type="match status" value="1"/>
</dbReference>
<dbReference type="SUPFAM" id="SSF55073">
    <property type="entry name" value="Nucleotide cyclase"/>
    <property type="match status" value="1"/>
</dbReference>
<dbReference type="PROSITE" id="PS50883">
    <property type="entry name" value="EAL"/>
    <property type="match status" value="1"/>
</dbReference>
<dbReference type="Gene3D" id="3.30.70.270">
    <property type="match status" value="1"/>
</dbReference>